<reference evidence="2" key="1">
    <citation type="journal article" date="2019" name="Int. J. Syst. Evol. Microbiol.">
        <title>The Global Catalogue of Microorganisms (GCM) 10K type strain sequencing project: providing services to taxonomists for standard genome sequencing and annotation.</title>
        <authorList>
            <consortium name="The Broad Institute Genomics Platform"/>
            <consortium name="The Broad Institute Genome Sequencing Center for Infectious Disease"/>
            <person name="Wu L."/>
            <person name="Ma J."/>
        </authorList>
    </citation>
    <scope>NUCLEOTIDE SEQUENCE [LARGE SCALE GENOMIC DNA]</scope>
    <source>
        <strain evidence="2">JCM 13852</strain>
    </source>
</reference>
<dbReference type="Proteomes" id="UP001596183">
    <property type="component" value="Unassembled WGS sequence"/>
</dbReference>
<sequence>MTERDPRQEIAILEGADHEPPPVLPFLAPSDETAACVRPDLASTGWHPWYPG</sequence>
<evidence type="ECO:0000313" key="2">
    <source>
        <dbReference type="Proteomes" id="UP001596183"/>
    </source>
</evidence>
<evidence type="ECO:0000313" key="1">
    <source>
        <dbReference type="EMBL" id="MFC5670555.1"/>
    </source>
</evidence>
<name>A0ABW0XQQ7_9ACTN</name>
<gene>
    <name evidence="1" type="ORF">ACFP2V_10640</name>
</gene>
<comment type="caution">
    <text evidence="1">The sequence shown here is derived from an EMBL/GenBank/DDBJ whole genome shotgun (WGS) entry which is preliminary data.</text>
</comment>
<protein>
    <submittedName>
        <fullName evidence="1">Uncharacterized protein</fullName>
    </submittedName>
</protein>
<proteinExistence type="predicted"/>
<dbReference type="EMBL" id="JBHSPC010000027">
    <property type="protein sequence ID" value="MFC5670555.1"/>
    <property type="molecule type" value="Genomic_DNA"/>
</dbReference>
<accession>A0ABW0XQQ7</accession>
<dbReference type="RefSeq" id="WP_381209040.1">
    <property type="nucleotide sequence ID" value="NZ_JBHSPC010000027.1"/>
</dbReference>
<organism evidence="1 2">
    <name type="scientific">Streptomyces incanus</name>
    <dbReference type="NCBI Taxonomy" id="887453"/>
    <lineage>
        <taxon>Bacteria</taxon>
        <taxon>Bacillati</taxon>
        <taxon>Actinomycetota</taxon>
        <taxon>Actinomycetes</taxon>
        <taxon>Kitasatosporales</taxon>
        <taxon>Streptomycetaceae</taxon>
        <taxon>Streptomyces</taxon>
    </lineage>
</organism>
<keyword evidence="2" id="KW-1185">Reference proteome</keyword>